<dbReference type="GO" id="GO:0003700">
    <property type="term" value="F:DNA-binding transcription factor activity"/>
    <property type="evidence" value="ECO:0007669"/>
    <property type="project" value="InterPro"/>
</dbReference>
<dbReference type="InterPro" id="IPR036390">
    <property type="entry name" value="WH_DNA-bd_sf"/>
</dbReference>
<dbReference type="AlphaFoldDB" id="A0A918THQ4"/>
<dbReference type="InterPro" id="IPR036388">
    <property type="entry name" value="WH-like_DNA-bd_sf"/>
</dbReference>
<accession>A0A918THQ4</accession>
<dbReference type="Pfam" id="PF03466">
    <property type="entry name" value="LysR_substrate"/>
    <property type="match status" value="1"/>
</dbReference>
<feature type="domain" description="HTH lysR-type" evidence="5">
    <location>
        <begin position="6"/>
        <end position="63"/>
    </location>
</feature>
<sequence length="322" mass="36056">MIRELPDLRQVKAFVALADTQSFTRAAEALFLTQSAVSHSIRSLEQQLEVQLVERAGKRIALTQDGVVFLRRCRSVLHELEMATKEIDALKRWGQGRIRLGATHTLCQYLLPTVLREFRDCFPRCEIHIESGDTGALLSSLERAQLDLVLGLGGRTPGWASFHPIFDDELVFVVSAQHPWASKKEIPLEEIASESFLVYAKNSETHRLIRHHFDSLGVKLRATLNLGAMEAIKEMARIGIGVGIVSPWVARDELEKGKLVQVPIRKEPLRREWGVFSHESKNLSLVEDTFVGICELTARTFANQTTGQEKAAARQATALSQV</sequence>
<comment type="similarity">
    <text evidence="1">Belongs to the LysR transcriptional regulatory family.</text>
</comment>
<dbReference type="CDD" id="cd05466">
    <property type="entry name" value="PBP2_LTTR_substrate"/>
    <property type="match status" value="1"/>
</dbReference>
<dbReference type="PROSITE" id="PS50931">
    <property type="entry name" value="HTH_LYSR"/>
    <property type="match status" value="1"/>
</dbReference>
<dbReference type="Gene3D" id="3.40.190.10">
    <property type="entry name" value="Periplasmic binding protein-like II"/>
    <property type="match status" value="2"/>
</dbReference>
<gene>
    <name evidence="6" type="ORF">GCM10007100_14600</name>
</gene>
<dbReference type="Proteomes" id="UP000644507">
    <property type="component" value="Unassembled WGS sequence"/>
</dbReference>
<name>A0A918THQ4_9BACT</name>
<reference evidence="6" key="2">
    <citation type="submission" date="2020-09" db="EMBL/GenBank/DDBJ databases">
        <authorList>
            <person name="Sun Q."/>
            <person name="Kim S."/>
        </authorList>
    </citation>
    <scope>NUCLEOTIDE SEQUENCE</scope>
    <source>
        <strain evidence="6">KCTC 12988</strain>
    </source>
</reference>
<reference evidence="6" key="1">
    <citation type="journal article" date="2014" name="Int. J. Syst. Evol. Microbiol.">
        <title>Complete genome sequence of Corynebacterium casei LMG S-19264T (=DSM 44701T), isolated from a smear-ripened cheese.</title>
        <authorList>
            <consortium name="US DOE Joint Genome Institute (JGI-PGF)"/>
            <person name="Walter F."/>
            <person name="Albersmeier A."/>
            <person name="Kalinowski J."/>
            <person name="Ruckert C."/>
        </authorList>
    </citation>
    <scope>NUCLEOTIDE SEQUENCE</scope>
    <source>
        <strain evidence="6">KCTC 12988</strain>
    </source>
</reference>
<evidence type="ECO:0000259" key="5">
    <source>
        <dbReference type="PROSITE" id="PS50931"/>
    </source>
</evidence>
<keyword evidence="2" id="KW-0805">Transcription regulation</keyword>
<evidence type="ECO:0000256" key="3">
    <source>
        <dbReference type="ARBA" id="ARBA00023125"/>
    </source>
</evidence>
<keyword evidence="3" id="KW-0238">DNA-binding</keyword>
<dbReference type="EMBL" id="BMXI01000005">
    <property type="protein sequence ID" value="GHC49753.1"/>
    <property type="molecule type" value="Genomic_DNA"/>
</dbReference>
<dbReference type="Pfam" id="PF00126">
    <property type="entry name" value="HTH_1"/>
    <property type="match status" value="1"/>
</dbReference>
<keyword evidence="7" id="KW-1185">Reference proteome</keyword>
<protein>
    <submittedName>
        <fullName evidence="6">LysR family transcriptional regulator</fullName>
    </submittedName>
</protein>
<dbReference type="InterPro" id="IPR005119">
    <property type="entry name" value="LysR_subst-bd"/>
</dbReference>
<comment type="caution">
    <text evidence="6">The sequence shown here is derived from an EMBL/GenBank/DDBJ whole genome shotgun (WGS) entry which is preliminary data.</text>
</comment>
<evidence type="ECO:0000256" key="2">
    <source>
        <dbReference type="ARBA" id="ARBA00023015"/>
    </source>
</evidence>
<proteinExistence type="inferred from homology"/>
<dbReference type="SUPFAM" id="SSF46785">
    <property type="entry name" value="Winged helix' DNA-binding domain"/>
    <property type="match status" value="1"/>
</dbReference>
<dbReference type="PANTHER" id="PTHR30126">
    <property type="entry name" value="HTH-TYPE TRANSCRIPTIONAL REGULATOR"/>
    <property type="match status" value="1"/>
</dbReference>
<dbReference type="PRINTS" id="PR00039">
    <property type="entry name" value="HTHLYSR"/>
</dbReference>
<dbReference type="GO" id="GO:0000976">
    <property type="term" value="F:transcription cis-regulatory region binding"/>
    <property type="evidence" value="ECO:0007669"/>
    <property type="project" value="TreeGrafter"/>
</dbReference>
<dbReference type="RefSeq" id="WP_189569039.1">
    <property type="nucleotide sequence ID" value="NZ_BMXI01000005.1"/>
</dbReference>
<evidence type="ECO:0000256" key="1">
    <source>
        <dbReference type="ARBA" id="ARBA00009437"/>
    </source>
</evidence>
<evidence type="ECO:0000256" key="4">
    <source>
        <dbReference type="ARBA" id="ARBA00023163"/>
    </source>
</evidence>
<evidence type="ECO:0000313" key="7">
    <source>
        <dbReference type="Proteomes" id="UP000644507"/>
    </source>
</evidence>
<dbReference type="SUPFAM" id="SSF53850">
    <property type="entry name" value="Periplasmic binding protein-like II"/>
    <property type="match status" value="1"/>
</dbReference>
<dbReference type="Gene3D" id="1.10.10.10">
    <property type="entry name" value="Winged helix-like DNA-binding domain superfamily/Winged helix DNA-binding domain"/>
    <property type="match status" value="1"/>
</dbReference>
<evidence type="ECO:0000313" key="6">
    <source>
        <dbReference type="EMBL" id="GHC49753.1"/>
    </source>
</evidence>
<dbReference type="PANTHER" id="PTHR30126:SF40">
    <property type="entry name" value="HTH-TYPE TRANSCRIPTIONAL REGULATOR GLTR"/>
    <property type="match status" value="1"/>
</dbReference>
<dbReference type="FunFam" id="1.10.10.10:FF:000001">
    <property type="entry name" value="LysR family transcriptional regulator"/>
    <property type="match status" value="1"/>
</dbReference>
<dbReference type="InterPro" id="IPR000847">
    <property type="entry name" value="LysR_HTH_N"/>
</dbReference>
<keyword evidence="4" id="KW-0804">Transcription</keyword>
<organism evidence="6 7">
    <name type="scientific">Roseibacillus persicicus</name>
    <dbReference type="NCBI Taxonomy" id="454148"/>
    <lineage>
        <taxon>Bacteria</taxon>
        <taxon>Pseudomonadati</taxon>
        <taxon>Verrucomicrobiota</taxon>
        <taxon>Verrucomicrobiia</taxon>
        <taxon>Verrucomicrobiales</taxon>
        <taxon>Verrucomicrobiaceae</taxon>
        <taxon>Roseibacillus</taxon>
    </lineage>
</organism>